<dbReference type="Proteomes" id="UP001172386">
    <property type="component" value="Unassembled WGS sequence"/>
</dbReference>
<accession>A0ACC2ZX56</accession>
<organism evidence="1 2">
    <name type="scientific">Neophaeococcomyces mojaviensis</name>
    <dbReference type="NCBI Taxonomy" id="3383035"/>
    <lineage>
        <taxon>Eukaryota</taxon>
        <taxon>Fungi</taxon>
        <taxon>Dikarya</taxon>
        <taxon>Ascomycota</taxon>
        <taxon>Pezizomycotina</taxon>
        <taxon>Eurotiomycetes</taxon>
        <taxon>Chaetothyriomycetidae</taxon>
        <taxon>Chaetothyriales</taxon>
        <taxon>Chaetothyriales incertae sedis</taxon>
        <taxon>Neophaeococcomyces</taxon>
    </lineage>
</organism>
<sequence length="500" mass="55063">MGQNQSSEKPTSRSATPQTEKERKVNRRISVQALSKGPSQPADASASTVAAHGTTTHNLDTANLEKMLQSTSPELSNKSSRVERSISTASRQKKDEEHGTRSMSQALNIPNLAPTGSIDIPTPSTLQSRSRQEDLVDDSKLVAYDERPYAPVSHHRPPRLPLPIAEPGAMPDSPNLGPIDKNDSDVVPLFDTDDHEPLSAGAPVRRNSMLSVATQDEEDINEELQPFGVGVTGQTVPTLIEWNQPAEKVFVTGTFAAWDKKFRLKKSDGGNDHWKTTINLPPGTHHLKFFVDNQMVTSPQLPTAVDFNNILVNYIEISTDDIPKSRRESSQLPPGTTKQLPYQTQHSPHPDDEGRDDYSGTATPGEYHEEAASYTTDSIPVEEISEGDFRQLTPQALVDVDLPENDKRYEIAADVIREQPHPPSLPLFLSKSILNGNLPMKDDGSVLALPNHTVLNHLMTSNVRNGVLATSVTTRYKKKYVTTISYKPVPVIHQRREGPA</sequence>
<protein>
    <submittedName>
        <fullName evidence="1">Galactose metabolism- protein</fullName>
    </submittedName>
</protein>
<dbReference type="EMBL" id="JAPDRQ010000209">
    <property type="protein sequence ID" value="KAJ9652230.1"/>
    <property type="molecule type" value="Genomic_DNA"/>
</dbReference>
<reference evidence="1" key="1">
    <citation type="submission" date="2022-10" db="EMBL/GenBank/DDBJ databases">
        <title>Culturing micro-colonial fungi from biological soil crusts in the Mojave desert and describing Neophaeococcomyces mojavensis, and introducing the new genera and species Taxawa tesnikishii.</title>
        <authorList>
            <person name="Kurbessoian T."/>
            <person name="Stajich J.E."/>
        </authorList>
    </citation>
    <scope>NUCLEOTIDE SEQUENCE</scope>
    <source>
        <strain evidence="1">JES_112</strain>
    </source>
</reference>
<comment type="caution">
    <text evidence="1">The sequence shown here is derived from an EMBL/GenBank/DDBJ whole genome shotgun (WGS) entry which is preliminary data.</text>
</comment>
<proteinExistence type="predicted"/>
<gene>
    <name evidence="1" type="primary">GAL83</name>
    <name evidence="1" type="ORF">H2198_008503</name>
</gene>
<evidence type="ECO:0000313" key="1">
    <source>
        <dbReference type="EMBL" id="KAJ9652230.1"/>
    </source>
</evidence>
<keyword evidence="2" id="KW-1185">Reference proteome</keyword>
<name>A0ACC2ZX56_9EURO</name>
<evidence type="ECO:0000313" key="2">
    <source>
        <dbReference type="Proteomes" id="UP001172386"/>
    </source>
</evidence>